<dbReference type="AlphaFoldDB" id="A0A1V9VAP6"/>
<dbReference type="EMBL" id="LNTC01000153">
    <property type="protein sequence ID" value="OQR40919.1"/>
    <property type="molecule type" value="Genomic_DNA"/>
</dbReference>
<comment type="caution">
    <text evidence="1">The sequence shown here is derived from an EMBL/GenBank/DDBJ whole genome shotgun (WGS) entry which is preliminary data.</text>
</comment>
<feature type="non-terminal residue" evidence="1">
    <location>
        <position position="169"/>
    </location>
</feature>
<evidence type="ECO:0000313" key="1">
    <source>
        <dbReference type="EMBL" id="OQR40919.1"/>
    </source>
</evidence>
<evidence type="ECO:0000313" key="2">
    <source>
        <dbReference type="Proteomes" id="UP000192599"/>
    </source>
</evidence>
<protein>
    <submittedName>
        <fullName evidence="1">Uncharacterized protein</fullName>
    </submittedName>
</protein>
<gene>
    <name evidence="1" type="ORF">AS859_08815</name>
</gene>
<sequence length="169" mass="20015">MNIDMTKIANIILYMLHKQVKALNHKKIELLIFFCELNHLNFCGKKILGETFIKTSRGVKAEVLDELFTLILDEVEFEDEEDDRVFFIQELMDFLEIEIVEKERFKELKFSKLDEDFDETIFTSDELKSIHKVINLYKDTSVRNLLEVKDVSFGYDKSNILFKDITFAL</sequence>
<name>A0A1V9VAP6_9BACT</name>
<reference evidence="1 2" key="1">
    <citation type="submission" date="2017-04" db="EMBL/GenBank/DDBJ databases">
        <title>Accumulation and expression of multiple antibiotic resistance genes in Arcobacter cryaerophilus that thrives in sewage.</title>
        <authorList>
            <person name="Millar J.A."/>
            <person name="Raghavan R."/>
        </authorList>
    </citation>
    <scope>NUCLEOTIDE SEQUENCE [LARGE SCALE GENOMIC DNA]</scope>
    <source>
        <strain evidence="1 2">AZT-1</strain>
    </source>
</reference>
<accession>A0A1V9VAP6</accession>
<dbReference type="Proteomes" id="UP000192599">
    <property type="component" value="Unassembled WGS sequence"/>
</dbReference>
<organism evidence="1 2">
    <name type="scientific">Aliarcobacter cryaerophilus</name>
    <dbReference type="NCBI Taxonomy" id="28198"/>
    <lineage>
        <taxon>Bacteria</taxon>
        <taxon>Pseudomonadati</taxon>
        <taxon>Campylobacterota</taxon>
        <taxon>Epsilonproteobacteria</taxon>
        <taxon>Campylobacterales</taxon>
        <taxon>Arcobacteraceae</taxon>
        <taxon>Aliarcobacter</taxon>
    </lineage>
</organism>
<proteinExistence type="predicted"/>